<dbReference type="Pfam" id="PF00106">
    <property type="entry name" value="adh_short"/>
    <property type="match status" value="1"/>
</dbReference>
<comment type="catalytic activity">
    <reaction evidence="4">
        <text>a (2E,4E)-dienoyl-CoA + NADPH + H(+) = a 4,5-saturated-(3E)-enoyl-CoA + NADP(+)</text>
        <dbReference type="Rhea" id="RHEA:45912"/>
        <dbReference type="ChEBI" id="CHEBI:15378"/>
        <dbReference type="ChEBI" id="CHEBI:57783"/>
        <dbReference type="ChEBI" id="CHEBI:58349"/>
        <dbReference type="ChEBI" id="CHEBI:85101"/>
        <dbReference type="ChEBI" id="CHEBI:85493"/>
        <dbReference type="EC" id="1.3.1.124"/>
    </reaction>
</comment>
<evidence type="ECO:0000256" key="1">
    <source>
        <dbReference type="ARBA" id="ARBA00022857"/>
    </source>
</evidence>
<protein>
    <recommendedName>
        <fullName evidence="3">2,4-dienoyl-CoA reductase [(3E)-enoyl-CoA-producing]</fullName>
        <ecNumber evidence="3">1.3.1.124</ecNumber>
    </recommendedName>
</protein>
<dbReference type="EC" id="1.3.1.124" evidence="3"/>
<dbReference type="PANTHER" id="PTHR43296:SF2">
    <property type="entry name" value="PEROXISOMAL 2,4-DIENOYL-COA REDUCTASE [(3E)-ENOYL-COA-PRODUCING]"/>
    <property type="match status" value="1"/>
</dbReference>
<evidence type="ECO:0000256" key="2">
    <source>
        <dbReference type="ARBA" id="ARBA00023002"/>
    </source>
</evidence>
<gene>
    <name evidence="6" type="primary">g7235</name>
    <name evidence="6" type="ORF">VP750_LOCUS6195</name>
</gene>
<comment type="caution">
    <text evidence="6">The sequence shown here is derived from an EMBL/GenBank/DDBJ whole genome shotgun (WGS) entry which is preliminary data.</text>
</comment>
<sequence>MSASHPPGVSPFKSDILKGQVALVTGGGSGIGFEISRQLGLHGAAVAITGRRQPVLDSAVEAFCSEGINAIGIQGDVRKNQDCERWVEETCAKLGGLDILVNCAAGNFMASAEEISVNGFRTVMEINTIGTFAMSRAAFPAMRQRGGGRVVNISATLHYGATWWQIWVDLIGGQGPAQHPIDDSISVAAGLSQLAGLSKLAGVDASKDDVNALVASTVPLGKVGSKWDIAIAAVFLCSSAARHLTGDTLVMDGAAWMWREPAVPRKMVSKASRGVEAKSRILGVAPAQRSKL</sequence>
<keyword evidence="1" id="KW-0521">NADP</keyword>
<name>A0ABP1FXC3_9CHLO</name>
<comment type="catalytic activity">
    <reaction evidence="5">
        <text>a (2E,4Z)-dienoyl-CoA + NADPH + H(+) = a 4,5-saturated-(3E)-enoyl-CoA + NADP(+)</text>
        <dbReference type="Rhea" id="RHEA:61892"/>
        <dbReference type="ChEBI" id="CHEBI:15378"/>
        <dbReference type="ChEBI" id="CHEBI:57783"/>
        <dbReference type="ChEBI" id="CHEBI:58349"/>
        <dbReference type="ChEBI" id="CHEBI:85099"/>
        <dbReference type="ChEBI" id="CHEBI:85493"/>
        <dbReference type="EC" id="1.3.1.124"/>
    </reaction>
</comment>
<proteinExistence type="predicted"/>
<dbReference type="Proteomes" id="UP001497392">
    <property type="component" value="Unassembled WGS sequence"/>
</dbReference>
<dbReference type="Gene3D" id="3.40.50.720">
    <property type="entry name" value="NAD(P)-binding Rossmann-like Domain"/>
    <property type="match status" value="1"/>
</dbReference>
<evidence type="ECO:0000256" key="4">
    <source>
        <dbReference type="ARBA" id="ARBA00048009"/>
    </source>
</evidence>
<evidence type="ECO:0000256" key="3">
    <source>
        <dbReference type="ARBA" id="ARBA00026117"/>
    </source>
</evidence>
<organism evidence="6 7">
    <name type="scientific">Coccomyxa viridis</name>
    <dbReference type="NCBI Taxonomy" id="1274662"/>
    <lineage>
        <taxon>Eukaryota</taxon>
        <taxon>Viridiplantae</taxon>
        <taxon>Chlorophyta</taxon>
        <taxon>core chlorophytes</taxon>
        <taxon>Trebouxiophyceae</taxon>
        <taxon>Trebouxiophyceae incertae sedis</taxon>
        <taxon>Coccomyxaceae</taxon>
        <taxon>Coccomyxa</taxon>
    </lineage>
</organism>
<dbReference type="PANTHER" id="PTHR43296">
    <property type="entry name" value="PEROXISOMAL 2,4-DIENOYL-COA REDUCTASE"/>
    <property type="match status" value="1"/>
</dbReference>
<accession>A0ABP1FXC3</accession>
<dbReference type="InterPro" id="IPR036291">
    <property type="entry name" value="NAD(P)-bd_dom_sf"/>
</dbReference>
<keyword evidence="7" id="KW-1185">Reference proteome</keyword>
<keyword evidence="2" id="KW-0560">Oxidoreductase</keyword>
<evidence type="ECO:0000313" key="7">
    <source>
        <dbReference type="Proteomes" id="UP001497392"/>
    </source>
</evidence>
<evidence type="ECO:0000313" key="6">
    <source>
        <dbReference type="EMBL" id="CAL5224536.1"/>
    </source>
</evidence>
<dbReference type="InterPro" id="IPR002347">
    <property type="entry name" value="SDR_fam"/>
</dbReference>
<dbReference type="SUPFAM" id="SSF51735">
    <property type="entry name" value="NAD(P)-binding Rossmann-fold domains"/>
    <property type="match status" value="1"/>
</dbReference>
<dbReference type="EMBL" id="CAXHTA020000011">
    <property type="protein sequence ID" value="CAL5224536.1"/>
    <property type="molecule type" value="Genomic_DNA"/>
</dbReference>
<reference evidence="6 7" key="1">
    <citation type="submission" date="2024-06" db="EMBL/GenBank/DDBJ databases">
        <authorList>
            <person name="Kraege A."/>
            <person name="Thomma B."/>
        </authorList>
    </citation>
    <scope>NUCLEOTIDE SEQUENCE [LARGE SCALE GENOMIC DNA]</scope>
</reference>
<dbReference type="PRINTS" id="PR00081">
    <property type="entry name" value="GDHRDH"/>
</dbReference>
<evidence type="ECO:0000256" key="5">
    <source>
        <dbReference type="ARBA" id="ARBA00048340"/>
    </source>
</evidence>
<dbReference type="InterPro" id="IPR045017">
    <property type="entry name" value="DECR2-like"/>
</dbReference>